<dbReference type="InterPro" id="IPR007627">
    <property type="entry name" value="RNA_pol_sigma70_r2"/>
</dbReference>
<comment type="caution">
    <text evidence="7">The sequence shown here is derived from an EMBL/GenBank/DDBJ whole genome shotgun (WGS) entry which is preliminary data.</text>
</comment>
<evidence type="ECO:0000256" key="2">
    <source>
        <dbReference type="ARBA" id="ARBA00023015"/>
    </source>
</evidence>
<keyword evidence="4" id="KW-0804">Transcription</keyword>
<comment type="similarity">
    <text evidence="1">Belongs to the sigma-70 factor family. ECF subfamily.</text>
</comment>
<dbReference type="GO" id="GO:0003677">
    <property type="term" value="F:DNA binding"/>
    <property type="evidence" value="ECO:0007669"/>
    <property type="project" value="InterPro"/>
</dbReference>
<evidence type="ECO:0000313" key="7">
    <source>
        <dbReference type="EMBL" id="GCA68245.1"/>
    </source>
</evidence>
<keyword evidence="3" id="KW-0731">Sigma factor</keyword>
<keyword evidence="8" id="KW-1185">Reference proteome</keyword>
<dbReference type="PANTHER" id="PTHR43133">
    <property type="entry name" value="RNA POLYMERASE ECF-TYPE SIGMA FACTO"/>
    <property type="match status" value="1"/>
</dbReference>
<feature type="domain" description="RNA polymerase sigma-70 region 2" evidence="5">
    <location>
        <begin position="34"/>
        <end position="98"/>
    </location>
</feature>
<sequence>MGEVDRLIYVNKKYWPVWKGKYMTKEQLGQLILSSEQQLYATARTILNQDQDCADAIQEAIVKAFSKYGSLKEDRFAKSWLIRILINECYNILRREQKKVSIEEVPMEPVVHTEEKDYSELYRAVRELKEELKIPVILFYMEGFRVREIAQILDISEGAVQKRLVRARDILKRTIDREEISA</sequence>
<gene>
    <name evidence="7" type="primary">csfT</name>
    <name evidence="7" type="ORF">KGMB01110_26810</name>
</gene>
<reference evidence="8" key="1">
    <citation type="submission" date="2018-09" db="EMBL/GenBank/DDBJ databases">
        <title>Draft Genome Sequence of Mediterraneibacter sp. KCTC 15684.</title>
        <authorList>
            <person name="Kim J.S."/>
            <person name="Han K.I."/>
            <person name="Suh M.K."/>
            <person name="Lee K.C."/>
            <person name="Eom M.K."/>
            <person name="Lee J.H."/>
            <person name="Park S.H."/>
            <person name="Kang S.W."/>
            <person name="Park J.E."/>
            <person name="Oh B.S."/>
            <person name="Yu S.Y."/>
            <person name="Choi S.H."/>
            <person name="Lee D.H."/>
            <person name="Yoon H."/>
            <person name="Kim B."/>
            <person name="Yang S.J."/>
            <person name="Lee J.S."/>
        </authorList>
    </citation>
    <scope>NUCLEOTIDE SEQUENCE [LARGE SCALE GENOMIC DNA]</scope>
    <source>
        <strain evidence="8">KCTC 15684</strain>
    </source>
</reference>
<name>A0A391P3R6_9FIRM</name>
<dbReference type="Gene3D" id="1.10.1740.10">
    <property type="match status" value="1"/>
</dbReference>
<protein>
    <submittedName>
        <fullName evidence="7">RNA polymerase sigma factor</fullName>
    </submittedName>
</protein>
<accession>A0A391P3R6</accession>
<dbReference type="InterPro" id="IPR013324">
    <property type="entry name" value="RNA_pol_sigma_r3/r4-like"/>
</dbReference>
<dbReference type="GO" id="GO:0016987">
    <property type="term" value="F:sigma factor activity"/>
    <property type="evidence" value="ECO:0007669"/>
    <property type="project" value="UniProtKB-KW"/>
</dbReference>
<dbReference type="Pfam" id="PF04542">
    <property type="entry name" value="Sigma70_r2"/>
    <property type="match status" value="1"/>
</dbReference>
<dbReference type="InterPro" id="IPR039425">
    <property type="entry name" value="RNA_pol_sigma-70-like"/>
</dbReference>
<dbReference type="InterPro" id="IPR014284">
    <property type="entry name" value="RNA_pol_sigma-70_dom"/>
</dbReference>
<organism evidence="7 8">
    <name type="scientific">Mediterraneibacter butyricigenes</name>
    <dbReference type="NCBI Taxonomy" id="2316025"/>
    <lineage>
        <taxon>Bacteria</taxon>
        <taxon>Bacillati</taxon>
        <taxon>Bacillota</taxon>
        <taxon>Clostridia</taxon>
        <taxon>Lachnospirales</taxon>
        <taxon>Lachnospiraceae</taxon>
        <taxon>Mediterraneibacter</taxon>
    </lineage>
</organism>
<dbReference type="InterPro" id="IPR013325">
    <property type="entry name" value="RNA_pol_sigma_r2"/>
</dbReference>
<dbReference type="Gene3D" id="1.10.10.10">
    <property type="entry name" value="Winged helix-like DNA-binding domain superfamily/Winged helix DNA-binding domain"/>
    <property type="match status" value="1"/>
</dbReference>
<evidence type="ECO:0000256" key="1">
    <source>
        <dbReference type="ARBA" id="ARBA00010641"/>
    </source>
</evidence>
<dbReference type="AlphaFoldDB" id="A0A391P3R6"/>
<evidence type="ECO:0000259" key="5">
    <source>
        <dbReference type="Pfam" id="PF04542"/>
    </source>
</evidence>
<evidence type="ECO:0000259" key="6">
    <source>
        <dbReference type="Pfam" id="PF08281"/>
    </source>
</evidence>
<feature type="domain" description="RNA polymerase sigma factor 70 region 4 type 2" evidence="6">
    <location>
        <begin position="120"/>
        <end position="168"/>
    </location>
</feature>
<keyword evidence="2" id="KW-0805">Transcription regulation</keyword>
<dbReference type="GO" id="GO:0006352">
    <property type="term" value="P:DNA-templated transcription initiation"/>
    <property type="evidence" value="ECO:0007669"/>
    <property type="project" value="InterPro"/>
</dbReference>
<dbReference type="Proteomes" id="UP000265643">
    <property type="component" value="Unassembled WGS sequence"/>
</dbReference>
<dbReference type="Pfam" id="PF08281">
    <property type="entry name" value="Sigma70_r4_2"/>
    <property type="match status" value="1"/>
</dbReference>
<proteinExistence type="inferred from homology"/>
<dbReference type="SUPFAM" id="SSF88946">
    <property type="entry name" value="Sigma2 domain of RNA polymerase sigma factors"/>
    <property type="match status" value="1"/>
</dbReference>
<dbReference type="PANTHER" id="PTHR43133:SF51">
    <property type="entry name" value="RNA POLYMERASE SIGMA FACTOR"/>
    <property type="match status" value="1"/>
</dbReference>
<evidence type="ECO:0000256" key="3">
    <source>
        <dbReference type="ARBA" id="ARBA00023082"/>
    </source>
</evidence>
<dbReference type="InterPro" id="IPR036388">
    <property type="entry name" value="WH-like_DNA-bd_sf"/>
</dbReference>
<dbReference type="NCBIfam" id="TIGR02937">
    <property type="entry name" value="sigma70-ECF"/>
    <property type="match status" value="1"/>
</dbReference>
<evidence type="ECO:0000313" key="8">
    <source>
        <dbReference type="Proteomes" id="UP000265643"/>
    </source>
</evidence>
<dbReference type="InterPro" id="IPR013249">
    <property type="entry name" value="RNA_pol_sigma70_r4_t2"/>
</dbReference>
<evidence type="ECO:0000256" key="4">
    <source>
        <dbReference type="ARBA" id="ARBA00023163"/>
    </source>
</evidence>
<dbReference type="EMBL" id="BHGK01000001">
    <property type="protein sequence ID" value="GCA68245.1"/>
    <property type="molecule type" value="Genomic_DNA"/>
</dbReference>
<dbReference type="SUPFAM" id="SSF88659">
    <property type="entry name" value="Sigma3 and sigma4 domains of RNA polymerase sigma factors"/>
    <property type="match status" value="1"/>
</dbReference>